<dbReference type="InterPro" id="IPR045005">
    <property type="entry name" value="BPM1-6"/>
</dbReference>
<dbReference type="InterPro" id="IPR002083">
    <property type="entry name" value="MATH/TRAF_dom"/>
</dbReference>
<dbReference type="PROSITE" id="PS50144">
    <property type="entry name" value="MATH"/>
    <property type="match status" value="1"/>
</dbReference>
<dbReference type="EMBL" id="LSRQ01007243">
    <property type="protein sequence ID" value="OAY65129.1"/>
    <property type="molecule type" value="Genomic_DNA"/>
</dbReference>
<dbReference type="InterPro" id="IPR008974">
    <property type="entry name" value="TRAF-like"/>
</dbReference>
<organism evidence="5 6">
    <name type="scientific">Ananas comosus</name>
    <name type="common">Pineapple</name>
    <name type="synonym">Ananas ananas</name>
    <dbReference type="NCBI Taxonomy" id="4615"/>
    <lineage>
        <taxon>Eukaryota</taxon>
        <taxon>Viridiplantae</taxon>
        <taxon>Streptophyta</taxon>
        <taxon>Embryophyta</taxon>
        <taxon>Tracheophyta</taxon>
        <taxon>Spermatophyta</taxon>
        <taxon>Magnoliopsida</taxon>
        <taxon>Liliopsida</taxon>
        <taxon>Poales</taxon>
        <taxon>Bromeliaceae</taxon>
        <taxon>Bromelioideae</taxon>
        <taxon>Ananas</taxon>
    </lineage>
</organism>
<feature type="domain" description="BTB" evidence="3">
    <location>
        <begin position="179"/>
        <end position="242"/>
    </location>
</feature>
<dbReference type="PROSITE" id="PS50097">
    <property type="entry name" value="BTB"/>
    <property type="match status" value="1"/>
</dbReference>
<comment type="pathway">
    <text evidence="1">Protein modification; protein ubiquitination.</text>
</comment>
<dbReference type="InterPro" id="IPR000210">
    <property type="entry name" value="BTB/POZ_dom"/>
</dbReference>
<comment type="caution">
    <text evidence="5">The sequence shown here is derived from an EMBL/GenBank/DDBJ whole genome shotgun (WGS) entry which is preliminary data.</text>
</comment>
<feature type="domain" description="MATH" evidence="4">
    <location>
        <begin position="16"/>
        <end position="141"/>
    </location>
</feature>
<dbReference type="Gene3D" id="3.30.710.10">
    <property type="entry name" value="Potassium Channel Kv1.1, Chain A"/>
    <property type="match status" value="1"/>
</dbReference>
<gene>
    <name evidence="5" type="ORF">ACMD2_17417</name>
</gene>
<dbReference type="SUPFAM" id="SSF54695">
    <property type="entry name" value="POZ domain"/>
    <property type="match status" value="1"/>
</dbReference>
<dbReference type="Gene3D" id="1.25.40.420">
    <property type="match status" value="1"/>
</dbReference>
<dbReference type="Gene3D" id="2.60.210.10">
    <property type="entry name" value="Apoptosis, Tumor Necrosis Factor Receptor Associated Protein 2, Chain A"/>
    <property type="match status" value="1"/>
</dbReference>
<proteinExistence type="inferred from homology"/>
<dbReference type="Pfam" id="PF00651">
    <property type="entry name" value="BTB"/>
    <property type="match status" value="1"/>
</dbReference>
<comment type="similarity">
    <text evidence="2">Belongs to the Tdpoz family.</text>
</comment>
<reference evidence="5 6" key="1">
    <citation type="journal article" date="2016" name="DNA Res.">
        <title>The draft genome of MD-2 pineapple using hybrid error correction of long reads.</title>
        <authorList>
            <person name="Redwan R.M."/>
            <person name="Saidin A."/>
            <person name="Kumar S.V."/>
        </authorList>
    </citation>
    <scope>NUCLEOTIDE SEQUENCE [LARGE SCALE GENOMIC DNA]</scope>
    <source>
        <strain evidence="6">cv. MD2</strain>
        <tissue evidence="5">Leaf</tissue>
    </source>
</reference>
<dbReference type="CDD" id="cd00121">
    <property type="entry name" value="MATH"/>
    <property type="match status" value="1"/>
</dbReference>
<dbReference type="Pfam" id="PF24570">
    <property type="entry name" value="BACK_BPM_SPOP"/>
    <property type="match status" value="1"/>
</dbReference>
<sequence>MSSSASSSTWKMEKVTGSHLFRIADYSLAKGMMGVGKPIRSATFNVAGFNWTLACFLDGQDEHCAGWMSLVLRLETDAVPVRALLKLSLLDPQRSCPFTRTIIDVFAKQHSGRGIGKFIRRADFETSQFLRDDCFAVHCAVTVVKSPLLEVPGTDTVAPPPPSDLHQHLANLLASGEGADVTFDVGGQTFAAHRWLLAARSPVFRAELFGEMRETRMKQIKLEDMEAAVFRALLHFIYSDTLPSYMEEPPTTTTESSSNLMAQHLLVAADRYGLERLRLVCEYKLCRNIRVNTVANTLALAEQHRCGRLKAACLNFIASPGTLAAVIETDGFEHLTLSCPLVMKPKFLEPAWLRAWLLPRRQRPRPALRRRG</sequence>
<evidence type="ECO:0000259" key="4">
    <source>
        <dbReference type="PROSITE" id="PS50144"/>
    </source>
</evidence>
<dbReference type="AlphaFoldDB" id="A0A199UK69"/>
<dbReference type="Proteomes" id="UP000092600">
    <property type="component" value="Unassembled WGS sequence"/>
</dbReference>
<name>A0A199UK69_ANACO</name>
<dbReference type="Pfam" id="PF22486">
    <property type="entry name" value="MATH_2"/>
    <property type="match status" value="1"/>
</dbReference>
<dbReference type="GO" id="GO:0016567">
    <property type="term" value="P:protein ubiquitination"/>
    <property type="evidence" value="ECO:0007669"/>
    <property type="project" value="InterPro"/>
</dbReference>
<evidence type="ECO:0000256" key="2">
    <source>
        <dbReference type="ARBA" id="ARBA00010846"/>
    </source>
</evidence>
<dbReference type="CDD" id="cd18280">
    <property type="entry name" value="BTB_POZ_BPM_plant"/>
    <property type="match status" value="1"/>
</dbReference>
<dbReference type="PANTHER" id="PTHR26379">
    <property type="entry name" value="BTB/POZ AND MATH DOMAIN-CONTAINING PROTEIN 1"/>
    <property type="match status" value="1"/>
</dbReference>
<dbReference type="SUPFAM" id="SSF49599">
    <property type="entry name" value="TRAF domain-like"/>
    <property type="match status" value="1"/>
</dbReference>
<dbReference type="STRING" id="4615.A0A199UK69"/>
<evidence type="ECO:0000259" key="3">
    <source>
        <dbReference type="PROSITE" id="PS50097"/>
    </source>
</evidence>
<dbReference type="SMART" id="SM00225">
    <property type="entry name" value="BTB"/>
    <property type="match status" value="1"/>
</dbReference>
<evidence type="ECO:0000313" key="6">
    <source>
        <dbReference type="Proteomes" id="UP000092600"/>
    </source>
</evidence>
<accession>A0A199UK69</accession>
<dbReference type="InterPro" id="IPR011333">
    <property type="entry name" value="SKP1/BTB/POZ_sf"/>
</dbReference>
<protein>
    <submittedName>
        <fullName evidence="5">BTB/POZ and MATH domain-containing protein 2</fullName>
    </submittedName>
</protein>
<evidence type="ECO:0000313" key="5">
    <source>
        <dbReference type="EMBL" id="OAY65129.1"/>
    </source>
</evidence>
<evidence type="ECO:0000256" key="1">
    <source>
        <dbReference type="ARBA" id="ARBA00004906"/>
    </source>
</evidence>
<dbReference type="InterPro" id="IPR056423">
    <property type="entry name" value="BACK_BPM_SPOP"/>
</dbReference>
<dbReference type="PANTHER" id="PTHR26379:SF187">
    <property type="entry name" value="OS07G0655300 PROTEIN"/>
    <property type="match status" value="1"/>
</dbReference>